<feature type="non-terminal residue" evidence="2">
    <location>
        <position position="1"/>
    </location>
</feature>
<name>A0A1B6GJ80_9HEMI</name>
<accession>A0A1B6GJ80</accession>
<gene>
    <name evidence="2" type="ORF">g.1486</name>
</gene>
<dbReference type="SUPFAM" id="SSF81995">
    <property type="entry name" value="beta-sandwich domain of Sec23/24"/>
    <property type="match status" value="1"/>
</dbReference>
<organism evidence="2">
    <name type="scientific">Cuerna arida</name>
    <dbReference type="NCBI Taxonomy" id="1464854"/>
    <lineage>
        <taxon>Eukaryota</taxon>
        <taxon>Metazoa</taxon>
        <taxon>Ecdysozoa</taxon>
        <taxon>Arthropoda</taxon>
        <taxon>Hexapoda</taxon>
        <taxon>Insecta</taxon>
        <taxon>Pterygota</taxon>
        <taxon>Neoptera</taxon>
        <taxon>Paraneoptera</taxon>
        <taxon>Hemiptera</taxon>
        <taxon>Auchenorrhyncha</taxon>
        <taxon>Membracoidea</taxon>
        <taxon>Cicadellidae</taxon>
        <taxon>Cicadellinae</taxon>
        <taxon>Proconiini</taxon>
        <taxon>Cuerna</taxon>
    </lineage>
</organism>
<dbReference type="AlphaFoldDB" id="A0A1B6GJ80"/>
<protein>
    <submittedName>
        <fullName evidence="2">Uncharacterized protein</fullName>
    </submittedName>
</protein>
<proteinExistence type="predicted"/>
<feature type="region of interest" description="Disordered" evidence="1">
    <location>
        <begin position="1"/>
        <end position="20"/>
    </location>
</feature>
<reference evidence="2" key="1">
    <citation type="submission" date="2015-11" db="EMBL/GenBank/DDBJ databases">
        <title>De novo transcriptome assembly of four potential Pierce s Disease insect vectors from Arizona vineyards.</title>
        <authorList>
            <person name="Tassone E.E."/>
        </authorList>
    </citation>
    <scope>NUCLEOTIDE SEQUENCE</scope>
</reference>
<sequence length="101" mass="11536">YPQSSPTSQQYPITQPPQSVQQPQYNVLKDGFHSIWGSDSVDLDLLQTHNVWPRYKPEDPVIDLRPYMPNSPQCDPSVLRCSFKKIPESKSLLQQSKLPLG</sequence>
<evidence type="ECO:0000256" key="1">
    <source>
        <dbReference type="SAM" id="MobiDB-lite"/>
    </source>
</evidence>
<dbReference type="EMBL" id="GECZ01007271">
    <property type="protein sequence ID" value="JAS62498.1"/>
    <property type="molecule type" value="Transcribed_RNA"/>
</dbReference>
<feature type="non-terminal residue" evidence="2">
    <location>
        <position position="101"/>
    </location>
</feature>
<evidence type="ECO:0000313" key="2">
    <source>
        <dbReference type="EMBL" id="JAS62498.1"/>
    </source>
</evidence>